<proteinExistence type="predicted"/>
<dbReference type="EMBL" id="JAQJCQ010000009">
    <property type="protein sequence ID" value="MEL4892117.1"/>
    <property type="molecule type" value="Genomic_DNA"/>
</dbReference>
<sequence>MITKDFDIIKEIFSIIDNGIIEGYDSFNFEVKVEVGYIDTQLTVERNGTVTTDAKTDINDAVLYALVKRLRESAAQRGECWASFVISYRIGEQVKTNFKYSK</sequence>
<reference evidence="1 2" key="1">
    <citation type="journal article" date="2024" name="FEMS Microbiol. Lett.">
        <title>Xanthomonas protegens sp. nov., a novel rice seed-associated bacterium, provides in vivo protection against X. oryzae pv. oryzae, the bacterial leaf blight pathogen.</title>
        <authorList>
            <person name="Rana R."/>
            <person name="Sharma A."/>
            <person name="Madhavan V.N."/>
            <person name="Korpole S."/>
            <person name="Sonti R.V."/>
            <person name="Patel H.K."/>
            <person name="Patil P.B."/>
        </authorList>
    </citation>
    <scope>NUCLEOTIDE SEQUENCE [LARGE SCALE GENOMIC DNA]</scope>
    <source>
        <strain evidence="1 2">PPL118</strain>
    </source>
</reference>
<dbReference type="Proteomes" id="UP001486626">
    <property type="component" value="Unassembled WGS sequence"/>
</dbReference>
<evidence type="ECO:0000313" key="1">
    <source>
        <dbReference type="EMBL" id="MEL4892117.1"/>
    </source>
</evidence>
<protein>
    <submittedName>
        <fullName evidence="1">Uncharacterized protein</fullName>
    </submittedName>
</protein>
<gene>
    <name evidence="1" type="ORF">PIQ37_11835</name>
</gene>
<accession>A0ABU9LD78</accession>
<name>A0ABU9LD78_9XANT</name>
<comment type="caution">
    <text evidence="1">The sequence shown here is derived from an EMBL/GenBank/DDBJ whole genome shotgun (WGS) entry which is preliminary data.</text>
</comment>
<keyword evidence="2" id="KW-1185">Reference proteome</keyword>
<dbReference type="RefSeq" id="WP_342073617.1">
    <property type="nucleotide sequence ID" value="NZ_JAQJCQ010000009.1"/>
</dbReference>
<evidence type="ECO:0000313" key="2">
    <source>
        <dbReference type="Proteomes" id="UP001486626"/>
    </source>
</evidence>
<organism evidence="1 2">
    <name type="scientific">Xanthomonas protegens</name>
    <dbReference type="NCBI Taxonomy" id="3380705"/>
    <lineage>
        <taxon>Bacteria</taxon>
        <taxon>Pseudomonadati</taxon>
        <taxon>Pseudomonadota</taxon>
        <taxon>Gammaproteobacteria</taxon>
        <taxon>Lysobacterales</taxon>
        <taxon>Lysobacteraceae</taxon>
        <taxon>Xanthomonas</taxon>
    </lineage>
</organism>